<keyword evidence="3 5" id="KW-0238">DNA-binding</keyword>
<dbReference type="SUPFAM" id="SSF48498">
    <property type="entry name" value="Tetracyclin repressor-like, C-terminal domain"/>
    <property type="match status" value="1"/>
</dbReference>
<keyword evidence="4" id="KW-0804">Transcription</keyword>
<organism evidence="7 8">
    <name type="scientific">Branchiibius cervicis</name>
    <dbReference type="NCBI Taxonomy" id="908252"/>
    <lineage>
        <taxon>Bacteria</taxon>
        <taxon>Bacillati</taxon>
        <taxon>Actinomycetota</taxon>
        <taxon>Actinomycetes</taxon>
        <taxon>Micrococcales</taxon>
        <taxon>Dermacoccaceae</taxon>
        <taxon>Branchiibius</taxon>
    </lineage>
</organism>
<keyword evidence="2" id="KW-0805">Transcription regulation</keyword>
<evidence type="ECO:0000256" key="4">
    <source>
        <dbReference type="ARBA" id="ARBA00023163"/>
    </source>
</evidence>
<feature type="domain" description="HTH tetR-type" evidence="6">
    <location>
        <begin position="14"/>
        <end position="74"/>
    </location>
</feature>
<evidence type="ECO:0000313" key="8">
    <source>
        <dbReference type="Proteomes" id="UP001596356"/>
    </source>
</evidence>
<dbReference type="InterPro" id="IPR001647">
    <property type="entry name" value="HTH_TetR"/>
</dbReference>
<dbReference type="InterPro" id="IPR041490">
    <property type="entry name" value="KstR2_TetR_C"/>
</dbReference>
<gene>
    <name evidence="7" type="ORF">ACFQBT_14830</name>
</gene>
<dbReference type="Pfam" id="PF00440">
    <property type="entry name" value="TetR_N"/>
    <property type="match status" value="1"/>
</dbReference>
<dbReference type="Proteomes" id="UP001596356">
    <property type="component" value="Unassembled WGS sequence"/>
</dbReference>
<dbReference type="InterPro" id="IPR036271">
    <property type="entry name" value="Tet_transcr_reg_TetR-rel_C_sf"/>
</dbReference>
<evidence type="ECO:0000313" key="7">
    <source>
        <dbReference type="EMBL" id="MFC6715007.1"/>
    </source>
</evidence>
<sequence length="227" mass="24722">MAPSADASFRVPVAGRSGDILAVFTRAVAEKGYAGANFSDIAAELGISKGTIVHHYGTKDRLFAAMLQRYMERRLTEANTLLDAFDSSAEQLSALLYAFMLYQVIDRDSTIAFQRETATLATNPALAEGRRLRAQYLQLFRDVFRRGIENGAFLPIDVDVTSLLVFGSSQWAWTWFRPEGGLSALGVGADLVRVLLGSILADRSDLATLADPEGTVALTTQRLLTTP</sequence>
<dbReference type="RefSeq" id="WP_377823799.1">
    <property type="nucleotide sequence ID" value="NZ_JBHSWJ010000002.1"/>
</dbReference>
<dbReference type="PANTHER" id="PTHR30055">
    <property type="entry name" value="HTH-TYPE TRANSCRIPTIONAL REGULATOR RUTR"/>
    <property type="match status" value="1"/>
</dbReference>
<dbReference type="PRINTS" id="PR00455">
    <property type="entry name" value="HTHTETR"/>
</dbReference>
<keyword evidence="1" id="KW-0678">Repressor</keyword>
<name>A0ABW2AV56_9MICO</name>
<protein>
    <submittedName>
        <fullName evidence="7">TetR/AcrR family transcriptional regulator</fullName>
    </submittedName>
</protein>
<evidence type="ECO:0000256" key="3">
    <source>
        <dbReference type="ARBA" id="ARBA00023125"/>
    </source>
</evidence>
<dbReference type="InterPro" id="IPR050109">
    <property type="entry name" value="HTH-type_TetR-like_transc_reg"/>
</dbReference>
<dbReference type="SUPFAM" id="SSF46689">
    <property type="entry name" value="Homeodomain-like"/>
    <property type="match status" value="1"/>
</dbReference>
<comment type="caution">
    <text evidence="7">The sequence shown here is derived from an EMBL/GenBank/DDBJ whole genome shotgun (WGS) entry which is preliminary data.</text>
</comment>
<dbReference type="EMBL" id="JBHSWJ010000002">
    <property type="protein sequence ID" value="MFC6715007.1"/>
    <property type="molecule type" value="Genomic_DNA"/>
</dbReference>
<keyword evidence="8" id="KW-1185">Reference proteome</keyword>
<feature type="DNA-binding region" description="H-T-H motif" evidence="5">
    <location>
        <begin position="37"/>
        <end position="56"/>
    </location>
</feature>
<accession>A0ABW2AV56</accession>
<evidence type="ECO:0000256" key="2">
    <source>
        <dbReference type="ARBA" id="ARBA00023015"/>
    </source>
</evidence>
<dbReference type="Pfam" id="PF17932">
    <property type="entry name" value="TetR_C_24"/>
    <property type="match status" value="1"/>
</dbReference>
<dbReference type="Gene3D" id="1.10.357.10">
    <property type="entry name" value="Tetracycline Repressor, domain 2"/>
    <property type="match status" value="1"/>
</dbReference>
<dbReference type="PANTHER" id="PTHR30055:SF175">
    <property type="entry name" value="HTH-TYPE TRANSCRIPTIONAL REPRESSOR KSTR2"/>
    <property type="match status" value="1"/>
</dbReference>
<dbReference type="PROSITE" id="PS50977">
    <property type="entry name" value="HTH_TETR_2"/>
    <property type="match status" value="1"/>
</dbReference>
<reference evidence="8" key="1">
    <citation type="journal article" date="2019" name="Int. J. Syst. Evol. Microbiol.">
        <title>The Global Catalogue of Microorganisms (GCM) 10K type strain sequencing project: providing services to taxonomists for standard genome sequencing and annotation.</title>
        <authorList>
            <consortium name="The Broad Institute Genomics Platform"/>
            <consortium name="The Broad Institute Genome Sequencing Center for Infectious Disease"/>
            <person name="Wu L."/>
            <person name="Ma J."/>
        </authorList>
    </citation>
    <scope>NUCLEOTIDE SEQUENCE [LARGE SCALE GENOMIC DNA]</scope>
    <source>
        <strain evidence="8">NBRC 106593</strain>
    </source>
</reference>
<proteinExistence type="predicted"/>
<evidence type="ECO:0000256" key="1">
    <source>
        <dbReference type="ARBA" id="ARBA00022491"/>
    </source>
</evidence>
<dbReference type="Gene3D" id="1.10.10.60">
    <property type="entry name" value="Homeodomain-like"/>
    <property type="match status" value="1"/>
</dbReference>
<dbReference type="InterPro" id="IPR009057">
    <property type="entry name" value="Homeodomain-like_sf"/>
</dbReference>
<evidence type="ECO:0000256" key="5">
    <source>
        <dbReference type="PROSITE-ProRule" id="PRU00335"/>
    </source>
</evidence>
<evidence type="ECO:0000259" key="6">
    <source>
        <dbReference type="PROSITE" id="PS50977"/>
    </source>
</evidence>